<comment type="caution">
    <text evidence="6">The sequence shown here is derived from an EMBL/GenBank/DDBJ whole genome shotgun (WGS) entry which is preliminary data.</text>
</comment>
<organism evidence="6 7">
    <name type="scientific">Candidatus Methylomirabilis tolerans</name>
    <dbReference type="NCBI Taxonomy" id="3123416"/>
    <lineage>
        <taxon>Bacteria</taxon>
        <taxon>Candidatus Methylomirabilota</taxon>
        <taxon>Candidatus Methylomirabilia</taxon>
        <taxon>Candidatus Methylomirabilales</taxon>
        <taxon>Candidatus Methylomirabilaceae</taxon>
        <taxon>Candidatus Methylomirabilis</taxon>
    </lineage>
</organism>
<dbReference type="Pfam" id="PF00294">
    <property type="entry name" value="PfkB"/>
    <property type="match status" value="1"/>
</dbReference>
<dbReference type="InterPro" id="IPR052562">
    <property type="entry name" value="Ketohexokinase-related"/>
</dbReference>
<dbReference type="PRINTS" id="PR00990">
    <property type="entry name" value="RIBOKINASE"/>
</dbReference>
<dbReference type="InterPro" id="IPR002173">
    <property type="entry name" value="Carboh/pur_kinase_PfkB_CS"/>
</dbReference>
<dbReference type="InterPro" id="IPR011611">
    <property type="entry name" value="PfkB_dom"/>
</dbReference>
<dbReference type="Proteomes" id="UP001197609">
    <property type="component" value="Unassembled WGS sequence"/>
</dbReference>
<dbReference type="InterPro" id="IPR002139">
    <property type="entry name" value="Ribo/fructo_kinase"/>
</dbReference>
<sequence length="289" mass="31104">MARILAIGTATLDLIFTLTRYPAEDAELRAMGLRTSPGGNAANTLVVLSQLGHACAFGGVLPDGPEAAPIIECLARHGIDLAVCRRVPGRPPTSCVLLSLEEGTRTIVHYRDLPEYGHEEFHQIDLTRFDWVHFEGRDGPETARMVHRIRDASPGPLCSVEVEKPRPGIEAVFAGAGMLIFSHAYANHLGFDAPRPFLLRMREQAPQADLIVTWGKEGAYGLTYPGEVQYSPAFPPIKAQDTLGAGDTFNAGLIDAYLKGLGLADALSHACRLAGQKCGQIGLEGLKGR</sequence>
<keyword evidence="3 4" id="KW-0418">Kinase</keyword>
<feature type="domain" description="Carbohydrate kinase PfkB" evidence="5">
    <location>
        <begin position="1"/>
        <end position="282"/>
    </location>
</feature>
<evidence type="ECO:0000256" key="1">
    <source>
        <dbReference type="ARBA" id="ARBA00010688"/>
    </source>
</evidence>
<proteinExistence type="inferred from homology"/>
<dbReference type="PANTHER" id="PTHR42774:SF3">
    <property type="entry name" value="KETOHEXOKINASE"/>
    <property type="match status" value="1"/>
</dbReference>
<evidence type="ECO:0000259" key="5">
    <source>
        <dbReference type="Pfam" id="PF00294"/>
    </source>
</evidence>
<dbReference type="AlphaFoldDB" id="A0AAJ1AI40"/>
<dbReference type="Gene3D" id="3.40.1190.20">
    <property type="match status" value="1"/>
</dbReference>
<keyword evidence="2 4" id="KW-0808">Transferase</keyword>
<dbReference type="EMBL" id="JAIOIU010000102">
    <property type="protein sequence ID" value="MBZ0160145.1"/>
    <property type="molecule type" value="Genomic_DNA"/>
</dbReference>
<reference evidence="6 7" key="1">
    <citation type="journal article" date="2021" name="bioRxiv">
        <title>Unraveling nitrogen, sulfur and carbon metabolic pathways and microbial community transcriptional responses to substrate deprivation and toxicity stresses in a bioreactor mimicking anoxic brackish coastal sediment conditions.</title>
        <authorList>
            <person name="Martins P.D."/>
            <person name="Echeveste M.J."/>
            <person name="Arshad A."/>
            <person name="Kurth J."/>
            <person name="Ouboter H."/>
            <person name="Jetten M.S.M."/>
            <person name="Welte C.U."/>
        </authorList>
    </citation>
    <scope>NUCLEOTIDE SEQUENCE [LARGE SCALE GENOMIC DNA]</scope>
    <source>
        <strain evidence="6">MAG_38</strain>
    </source>
</reference>
<dbReference type="GO" id="GO:0016301">
    <property type="term" value="F:kinase activity"/>
    <property type="evidence" value="ECO:0007669"/>
    <property type="project" value="UniProtKB-KW"/>
</dbReference>
<gene>
    <name evidence="6" type="ORF">K8G79_08435</name>
</gene>
<dbReference type="PANTHER" id="PTHR42774">
    <property type="entry name" value="PHOSPHOTRANSFERASE SYSTEM TRANSPORT PROTEIN"/>
    <property type="match status" value="1"/>
</dbReference>
<evidence type="ECO:0000256" key="3">
    <source>
        <dbReference type="ARBA" id="ARBA00022777"/>
    </source>
</evidence>
<comment type="similarity">
    <text evidence="1 4">Belongs to the carbohydrate kinase PfkB family.</text>
</comment>
<evidence type="ECO:0000256" key="2">
    <source>
        <dbReference type="ARBA" id="ARBA00022679"/>
    </source>
</evidence>
<evidence type="ECO:0000256" key="4">
    <source>
        <dbReference type="RuleBase" id="RU003704"/>
    </source>
</evidence>
<dbReference type="SUPFAM" id="SSF53613">
    <property type="entry name" value="Ribokinase-like"/>
    <property type="match status" value="1"/>
</dbReference>
<name>A0AAJ1AI40_9BACT</name>
<evidence type="ECO:0000313" key="6">
    <source>
        <dbReference type="EMBL" id="MBZ0160145.1"/>
    </source>
</evidence>
<accession>A0AAJ1AI40</accession>
<evidence type="ECO:0000313" key="7">
    <source>
        <dbReference type="Proteomes" id="UP001197609"/>
    </source>
</evidence>
<dbReference type="PROSITE" id="PS00584">
    <property type="entry name" value="PFKB_KINASES_2"/>
    <property type="match status" value="1"/>
</dbReference>
<dbReference type="InterPro" id="IPR029056">
    <property type="entry name" value="Ribokinase-like"/>
</dbReference>
<protein>
    <submittedName>
        <fullName evidence="6">Ketohexokinase</fullName>
    </submittedName>
</protein>